<dbReference type="InterPro" id="IPR036188">
    <property type="entry name" value="FAD/NAD-bd_sf"/>
</dbReference>
<protein>
    <submittedName>
        <fullName evidence="7">FAD-dependent pyridine nucleotide-disulphide oxidoreductase</fullName>
    </submittedName>
</protein>
<organism evidence="7 8">
    <name type="scientific">Maridesulfovibrio hydrothermalis AM13 = DSM 14728</name>
    <dbReference type="NCBI Taxonomy" id="1121451"/>
    <lineage>
        <taxon>Bacteria</taxon>
        <taxon>Pseudomonadati</taxon>
        <taxon>Thermodesulfobacteriota</taxon>
        <taxon>Desulfovibrionia</taxon>
        <taxon>Desulfovibrionales</taxon>
        <taxon>Desulfovibrionaceae</taxon>
        <taxon>Maridesulfovibrio</taxon>
    </lineage>
</organism>
<evidence type="ECO:0000256" key="4">
    <source>
        <dbReference type="ARBA" id="ARBA00022827"/>
    </source>
</evidence>
<dbReference type="AlphaFoldDB" id="L0RC34"/>
<dbReference type="PRINTS" id="PR00368">
    <property type="entry name" value="FADPNR"/>
</dbReference>
<evidence type="ECO:0000313" key="7">
    <source>
        <dbReference type="EMBL" id="CCO24314.1"/>
    </source>
</evidence>
<dbReference type="PATRIC" id="fig|1121451.3.peg.2272"/>
<keyword evidence="3" id="KW-0285">Flavoprotein</keyword>
<dbReference type="Gene3D" id="3.50.50.60">
    <property type="entry name" value="FAD/NAD(P)-binding domain"/>
    <property type="match status" value="2"/>
</dbReference>
<reference evidence="7 8" key="1">
    <citation type="submission" date="2012-10" db="EMBL/GenBank/DDBJ databases">
        <authorList>
            <person name="Genoscope - CEA"/>
        </authorList>
    </citation>
    <scope>NUCLEOTIDE SEQUENCE [LARGE SCALE GENOMIC DNA]</scope>
    <source>
        <strain evidence="8">AM13 / DSM 14728</strain>
    </source>
</reference>
<accession>L0RC34</accession>
<dbReference type="PRINTS" id="PR00411">
    <property type="entry name" value="PNDRDTASEI"/>
</dbReference>
<keyword evidence="4" id="KW-0274">FAD</keyword>
<feature type="domain" description="FAD/NAD(P)-binding" evidence="5">
    <location>
        <begin position="8"/>
        <end position="306"/>
    </location>
</feature>
<gene>
    <name evidence="7" type="ORF">DESAM_22047</name>
</gene>
<dbReference type="Gene3D" id="3.30.390.30">
    <property type="match status" value="1"/>
</dbReference>
<evidence type="ECO:0000313" key="8">
    <source>
        <dbReference type="Proteomes" id="UP000010808"/>
    </source>
</evidence>
<dbReference type="HOGENOM" id="CLU_003291_4_4_7"/>
<dbReference type="PANTHER" id="PTHR43429:SF3">
    <property type="entry name" value="NITRITE REDUCTASE [NAD(P)H]"/>
    <property type="match status" value="1"/>
</dbReference>
<dbReference type="InterPro" id="IPR023753">
    <property type="entry name" value="FAD/NAD-binding_dom"/>
</dbReference>
<name>L0RC34_9BACT</name>
<evidence type="ECO:0000259" key="6">
    <source>
        <dbReference type="Pfam" id="PF18267"/>
    </source>
</evidence>
<comment type="cofactor">
    <cofactor evidence="1">
        <name>FAD</name>
        <dbReference type="ChEBI" id="CHEBI:57692"/>
    </cofactor>
</comment>
<dbReference type="Pfam" id="PF18267">
    <property type="entry name" value="Rubredoxin_C"/>
    <property type="match status" value="1"/>
</dbReference>
<dbReference type="GO" id="GO:0016491">
    <property type="term" value="F:oxidoreductase activity"/>
    <property type="evidence" value="ECO:0007669"/>
    <property type="project" value="InterPro"/>
</dbReference>
<feature type="domain" description="NADH-rubredoxin oxidoreductase C-terminal" evidence="6">
    <location>
        <begin position="330"/>
        <end position="393"/>
    </location>
</feature>
<dbReference type="Pfam" id="PF07992">
    <property type="entry name" value="Pyr_redox_2"/>
    <property type="match status" value="1"/>
</dbReference>
<dbReference type="KEGG" id="dhy:DESAM_22047"/>
<comment type="similarity">
    <text evidence="2">Belongs to the FAD-dependent oxidoreductase family.</text>
</comment>
<evidence type="ECO:0000256" key="3">
    <source>
        <dbReference type="ARBA" id="ARBA00022630"/>
    </source>
</evidence>
<dbReference type="InterPro" id="IPR050260">
    <property type="entry name" value="FAD-bd_OxRdtase"/>
</dbReference>
<dbReference type="EMBL" id="FO203522">
    <property type="protein sequence ID" value="CCO24314.1"/>
    <property type="molecule type" value="Genomic_DNA"/>
</dbReference>
<keyword evidence="8" id="KW-1185">Reference proteome</keyword>
<dbReference type="eggNOG" id="COG1251">
    <property type="taxonomic scope" value="Bacteria"/>
</dbReference>
<dbReference type="STRING" id="1121451.DESAM_22047"/>
<evidence type="ECO:0000256" key="2">
    <source>
        <dbReference type="ARBA" id="ARBA00006442"/>
    </source>
</evidence>
<evidence type="ECO:0000259" key="5">
    <source>
        <dbReference type="Pfam" id="PF07992"/>
    </source>
</evidence>
<sequence length="429" mass="47047">MRRGRIMAYVIIGNGIASLGAIDGIRKYDKKTPLIVIGAENNAAYSKPLTSYLLAGKVNPDRLSLRSDDYYHGKNVDLKLATTVEKIDLDQSVVVTSAGEKISFEKLLLATGGIPYTPEIKGMDGQDVYNFTAIKDAYRLITVLKKLKRAVVIGGGLIGLKAAESLYSRGVEVTVVESAERVLSLAYDKDAAGLISRRVEEAGMQIRCNTSAEEIVRDKEGRLRGVLLDDASFLEADAVVIAIGVVSNTNLARSAGVEIDNGIIVNDHMQTNIAQIYAAGDVAQAKDVIFDKDMVVPIWSNAYTQGYYAGKNIAGKKSGYPGTLAMSSISFFGMPTISVGEVNPPADSEDYEVYTFYNERKQSYRKLVFKGDQLSGYILVGDIDFAGMYTSFIKFKFKVDAYTRKKLSEGEPDVLMWPDDFFNKAWNPE</sequence>
<dbReference type="Proteomes" id="UP000010808">
    <property type="component" value="Chromosome"/>
</dbReference>
<dbReference type="InterPro" id="IPR041575">
    <property type="entry name" value="Rubredoxin_C"/>
</dbReference>
<dbReference type="SUPFAM" id="SSF51905">
    <property type="entry name" value="FAD/NAD(P)-binding domain"/>
    <property type="match status" value="2"/>
</dbReference>
<dbReference type="PANTHER" id="PTHR43429">
    <property type="entry name" value="PYRIDINE NUCLEOTIDE-DISULFIDE OXIDOREDUCTASE DOMAIN-CONTAINING"/>
    <property type="match status" value="1"/>
</dbReference>
<evidence type="ECO:0000256" key="1">
    <source>
        <dbReference type="ARBA" id="ARBA00001974"/>
    </source>
</evidence>
<dbReference type="InterPro" id="IPR016156">
    <property type="entry name" value="FAD/NAD-linked_Rdtase_dimer_sf"/>
</dbReference>
<proteinExistence type="inferred from homology"/>